<dbReference type="CDD" id="cd00112">
    <property type="entry name" value="LDLa"/>
    <property type="match status" value="2"/>
</dbReference>
<evidence type="ECO:0000256" key="6">
    <source>
        <dbReference type="ARBA" id="ARBA00023136"/>
    </source>
</evidence>
<evidence type="ECO:0000256" key="4">
    <source>
        <dbReference type="ARBA" id="ARBA00022737"/>
    </source>
</evidence>
<dbReference type="InterPro" id="IPR023415">
    <property type="entry name" value="LDLR_class-A_CS"/>
</dbReference>
<evidence type="ECO:0000313" key="9">
    <source>
        <dbReference type="EMBL" id="CAB0005685.1"/>
    </source>
</evidence>
<dbReference type="Gene3D" id="4.10.400.10">
    <property type="entry name" value="Low-density Lipoprotein Receptor"/>
    <property type="match status" value="2"/>
</dbReference>
<dbReference type="SMART" id="SM00192">
    <property type="entry name" value="LDLa"/>
    <property type="match status" value="2"/>
</dbReference>
<gene>
    <name evidence="9" type="ORF">NTEN_LOCUS11162</name>
</gene>
<keyword evidence="7 8" id="KW-1015">Disulfide bond</keyword>
<dbReference type="AlphaFoldDB" id="A0A6H5GRV9"/>
<comment type="caution">
    <text evidence="8">Lacks conserved residue(s) required for the propagation of feature annotation.</text>
</comment>
<dbReference type="SUPFAM" id="SSF57424">
    <property type="entry name" value="LDL receptor-like module"/>
    <property type="match status" value="2"/>
</dbReference>
<evidence type="ECO:0000256" key="7">
    <source>
        <dbReference type="ARBA" id="ARBA00023157"/>
    </source>
</evidence>
<evidence type="ECO:0000256" key="3">
    <source>
        <dbReference type="ARBA" id="ARBA00022692"/>
    </source>
</evidence>
<dbReference type="GO" id="GO:0016192">
    <property type="term" value="P:vesicle-mediated transport"/>
    <property type="evidence" value="ECO:0007669"/>
    <property type="project" value="UniProtKB-ARBA"/>
</dbReference>
<keyword evidence="4" id="KW-0677">Repeat</keyword>
<sequence length="291" mass="32500">ACLNRAATDKTSGAQIAQTIKNRPSEKSSNSELDGTALQISLREGSLKGSTWYSDGIGKGTRLGGLFDLIVRIEVGPKVCHWKNFSTTTTASRHQYFVPEKMKPRSGDLEAKTIFSCQGGNELLKPALVITFLTFECHRALAKNECQFLCDETRCIENSKRCNGVADCDDLSDENGCVDSKCEFMCDVTKCIENTRRCDGVDDCADLTDERNCLEGEASAFAVPRITRQESKGRRRQRRQLSILTKRRKNRTLPMSITRISVNRTSDNLKGFFLHFPSRNRRKIAAEILGG</sequence>
<feature type="non-terminal residue" evidence="9">
    <location>
        <position position="1"/>
    </location>
</feature>
<accession>A0A6H5GRV9</accession>
<dbReference type="PROSITE" id="PS01209">
    <property type="entry name" value="LDLRA_1"/>
    <property type="match status" value="2"/>
</dbReference>
<dbReference type="GO" id="GO:0005886">
    <property type="term" value="C:plasma membrane"/>
    <property type="evidence" value="ECO:0007669"/>
    <property type="project" value="TreeGrafter"/>
</dbReference>
<dbReference type="Pfam" id="PF00057">
    <property type="entry name" value="Ldl_recept_a"/>
    <property type="match status" value="2"/>
</dbReference>
<dbReference type="OrthoDB" id="10056524at2759"/>
<dbReference type="PANTHER" id="PTHR24270:SF61">
    <property type="entry name" value="EGF-LIKE DOMAIN-CONTAINING PROTEIN"/>
    <property type="match status" value="1"/>
</dbReference>
<dbReference type="PANTHER" id="PTHR24270">
    <property type="entry name" value="LOW-DENSITY LIPOPROTEIN RECEPTOR-RELATED"/>
    <property type="match status" value="1"/>
</dbReference>
<evidence type="ECO:0000256" key="2">
    <source>
        <dbReference type="ARBA" id="ARBA00004308"/>
    </source>
</evidence>
<keyword evidence="5" id="KW-1133">Transmembrane helix</keyword>
<evidence type="ECO:0000256" key="1">
    <source>
        <dbReference type="ARBA" id="ARBA00004167"/>
    </source>
</evidence>
<evidence type="ECO:0000313" key="10">
    <source>
        <dbReference type="Proteomes" id="UP000479000"/>
    </source>
</evidence>
<dbReference type="PROSITE" id="PS50068">
    <property type="entry name" value="LDLRA_2"/>
    <property type="match status" value="2"/>
</dbReference>
<name>A0A6H5GRV9_9HEMI</name>
<proteinExistence type="predicted"/>
<organism evidence="9 10">
    <name type="scientific">Nesidiocoris tenuis</name>
    <dbReference type="NCBI Taxonomy" id="355587"/>
    <lineage>
        <taxon>Eukaryota</taxon>
        <taxon>Metazoa</taxon>
        <taxon>Ecdysozoa</taxon>
        <taxon>Arthropoda</taxon>
        <taxon>Hexapoda</taxon>
        <taxon>Insecta</taxon>
        <taxon>Pterygota</taxon>
        <taxon>Neoptera</taxon>
        <taxon>Paraneoptera</taxon>
        <taxon>Hemiptera</taxon>
        <taxon>Heteroptera</taxon>
        <taxon>Panheteroptera</taxon>
        <taxon>Cimicomorpha</taxon>
        <taxon>Miridae</taxon>
        <taxon>Dicyphina</taxon>
        <taxon>Nesidiocoris</taxon>
    </lineage>
</organism>
<evidence type="ECO:0000256" key="5">
    <source>
        <dbReference type="ARBA" id="ARBA00022989"/>
    </source>
</evidence>
<feature type="disulfide bond" evidence="8">
    <location>
        <begin position="198"/>
        <end position="213"/>
    </location>
</feature>
<dbReference type="Proteomes" id="UP000479000">
    <property type="component" value="Unassembled WGS sequence"/>
</dbReference>
<evidence type="ECO:0000256" key="8">
    <source>
        <dbReference type="PROSITE-ProRule" id="PRU00124"/>
    </source>
</evidence>
<keyword evidence="6" id="KW-0472">Membrane</keyword>
<dbReference type="InterPro" id="IPR002172">
    <property type="entry name" value="LDrepeatLR_classA_rpt"/>
</dbReference>
<feature type="disulfide bond" evidence="8">
    <location>
        <begin position="150"/>
        <end position="168"/>
    </location>
</feature>
<feature type="disulfide bond" evidence="8">
    <location>
        <begin position="186"/>
        <end position="204"/>
    </location>
</feature>
<dbReference type="GO" id="GO:0012505">
    <property type="term" value="C:endomembrane system"/>
    <property type="evidence" value="ECO:0007669"/>
    <property type="project" value="UniProtKB-SubCell"/>
</dbReference>
<dbReference type="InterPro" id="IPR036055">
    <property type="entry name" value="LDL_receptor-like_sf"/>
</dbReference>
<dbReference type="PRINTS" id="PR00261">
    <property type="entry name" value="LDLRECEPTOR"/>
</dbReference>
<dbReference type="InterPro" id="IPR050685">
    <property type="entry name" value="LDLR"/>
</dbReference>
<reference evidence="9 10" key="1">
    <citation type="submission" date="2020-02" db="EMBL/GenBank/DDBJ databases">
        <authorList>
            <person name="Ferguson B K."/>
        </authorList>
    </citation>
    <scope>NUCLEOTIDE SEQUENCE [LARGE SCALE GENOMIC DNA]</scope>
</reference>
<feature type="disulfide bond" evidence="8">
    <location>
        <begin position="162"/>
        <end position="177"/>
    </location>
</feature>
<keyword evidence="3" id="KW-0812">Transmembrane</keyword>
<dbReference type="EMBL" id="CADCXU010016583">
    <property type="protein sequence ID" value="CAB0005685.1"/>
    <property type="molecule type" value="Genomic_DNA"/>
</dbReference>
<comment type="subcellular location">
    <subcellularLocation>
        <location evidence="2">Endomembrane system</location>
    </subcellularLocation>
    <subcellularLocation>
        <location evidence="1">Membrane</location>
        <topology evidence="1">Single-pass membrane protein</topology>
    </subcellularLocation>
</comment>
<keyword evidence="10" id="KW-1185">Reference proteome</keyword>
<protein>
    <submittedName>
        <fullName evidence="9">Uncharacterized protein</fullName>
    </submittedName>
</protein>